<sequence>MHCGEAIPAELTSVGVASLPCTGARWDSDADARQLAMTLRLPSGVGATCVLLWPINETIGIPVQPSQANYSDRSLDLDAFEPECRSVFVPGLPLDNFVPPLPTPESPTGTESEEGMALPGTSSVARHSSKHVKSGQERFYPYCQCSSDKTNYVCETHGYRDPPMFQALTGDILLDISSQNEHEYYLYTTDMYRLRRYGAFSFGLSRAYVPPSFGKDAPALFQKIAVREVAKVWYNNKGYHAMPTYVNSINNAILRANLPPEKGHPSAYGITVINHPMTDTSFLLSKDQILQGTDVLIAIFIIVAMSFVPASFVLFLVYERYTKAKHLQIVSGVNPIVYWLANYFWDICSYVVPATCCVLILLIFDIPAYTSAKNFPAVLSLFLMYGWSITPVMYPVSFLFKEPSTAYIFLIVINLFVGITCIVTSFLLEVFSYDACFGLLGVNGAGKSTTFKMLTGDTEITSGDAFLNGYSKQEWEEQKQVVRGNMQSGEVIEWTLQKLGLTSYANRVVGTYSGGNKRKLSTAIALLGGPPVIYLDEPTTGMDPYTRRFLWDLIQDLVRGGRSVILTSHSMEECEALCTRLAIMVNGHFKCLGSIQHLKNRFGEGYCITARTKGASHDAISAWFHRVFHNATLKEQHFNMLQYELKSENISLAYVFCQMEQALGELPIEEYSVCQNTLDNVFINFVKQQSERGREPGVWSAGKRNLVASGQRGRPPLPLDDTIGDSDEEEDIQQRLQRSQSHLAFLNMDVDC</sequence>
<organism evidence="1 2">
    <name type="scientific">Ixodes persulcatus</name>
    <name type="common">Taiga tick</name>
    <dbReference type="NCBI Taxonomy" id="34615"/>
    <lineage>
        <taxon>Eukaryota</taxon>
        <taxon>Metazoa</taxon>
        <taxon>Ecdysozoa</taxon>
        <taxon>Arthropoda</taxon>
        <taxon>Chelicerata</taxon>
        <taxon>Arachnida</taxon>
        <taxon>Acari</taxon>
        <taxon>Parasitiformes</taxon>
        <taxon>Ixodida</taxon>
        <taxon>Ixodoidea</taxon>
        <taxon>Ixodidae</taxon>
        <taxon>Ixodinae</taxon>
        <taxon>Ixodes</taxon>
    </lineage>
</organism>
<proteinExistence type="predicted"/>
<keyword evidence="2" id="KW-1185">Reference proteome</keyword>
<name>A0AC60NY44_IXOPE</name>
<evidence type="ECO:0000313" key="1">
    <source>
        <dbReference type="EMBL" id="KAG0411794.1"/>
    </source>
</evidence>
<gene>
    <name evidence="1" type="ORF">HPB47_011090</name>
</gene>
<protein>
    <submittedName>
        <fullName evidence="1">Uncharacterized protein</fullName>
    </submittedName>
</protein>
<dbReference type="EMBL" id="JABSTQ010011404">
    <property type="protein sequence ID" value="KAG0411794.1"/>
    <property type="molecule type" value="Genomic_DNA"/>
</dbReference>
<reference evidence="1 2" key="1">
    <citation type="journal article" date="2020" name="Cell">
        <title>Large-Scale Comparative Analyses of Tick Genomes Elucidate Their Genetic Diversity and Vector Capacities.</title>
        <authorList>
            <consortium name="Tick Genome and Microbiome Consortium (TIGMIC)"/>
            <person name="Jia N."/>
            <person name="Wang J."/>
            <person name="Shi W."/>
            <person name="Du L."/>
            <person name="Sun Y."/>
            <person name="Zhan W."/>
            <person name="Jiang J.F."/>
            <person name="Wang Q."/>
            <person name="Zhang B."/>
            <person name="Ji P."/>
            <person name="Bell-Sakyi L."/>
            <person name="Cui X.M."/>
            <person name="Yuan T.T."/>
            <person name="Jiang B.G."/>
            <person name="Yang W.F."/>
            <person name="Lam T.T."/>
            <person name="Chang Q.C."/>
            <person name="Ding S.J."/>
            <person name="Wang X.J."/>
            <person name="Zhu J.G."/>
            <person name="Ruan X.D."/>
            <person name="Zhao L."/>
            <person name="Wei J.T."/>
            <person name="Ye R.Z."/>
            <person name="Que T.C."/>
            <person name="Du C.H."/>
            <person name="Zhou Y.H."/>
            <person name="Cheng J.X."/>
            <person name="Dai P.F."/>
            <person name="Guo W.B."/>
            <person name="Han X.H."/>
            <person name="Huang E.J."/>
            <person name="Li L.F."/>
            <person name="Wei W."/>
            <person name="Gao Y.C."/>
            <person name="Liu J.Z."/>
            <person name="Shao H.Z."/>
            <person name="Wang X."/>
            <person name="Wang C.C."/>
            <person name="Yang T.C."/>
            <person name="Huo Q.B."/>
            <person name="Li W."/>
            <person name="Chen H.Y."/>
            <person name="Chen S.E."/>
            <person name="Zhou L.G."/>
            <person name="Ni X.B."/>
            <person name="Tian J.H."/>
            <person name="Sheng Y."/>
            <person name="Liu T."/>
            <person name="Pan Y.S."/>
            <person name="Xia L.Y."/>
            <person name="Li J."/>
            <person name="Zhao F."/>
            <person name="Cao W.C."/>
        </authorList>
    </citation>
    <scope>NUCLEOTIDE SEQUENCE [LARGE SCALE GENOMIC DNA]</scope>
    <source>
        <strain evidence="1">Iper-2018</strain>
    </source>
</reference>
<comment type="caution">
    <text evidence="1">The sequence shown here is derived from an EMBL/GenBank/DDBJ whole genome shotgun (WGS) entry which is preliminary data.</text>
</comment>
<dbReference type="Proteomes" id="UP000805193">
    <property type="component" value="Unassembled WGS sequence"/>
</dbReference>
<evidence type="ECO:0000313" key="2">
    <source>
        <dbReference type="Proteomes" id="UP000805193"/>
    </source>
</evidence>
<accession>A0AC60NY44</accession>